<accession>U1PIZ8</accession>
<dbReference type="RefSeq" id="WP_021053136.1">
    <property type="nucleotide sequence ID" value="NZ_KE356561.1"/>
</dbReference>
<evidence type="ECO:0000313" key="2">
    <source>
        <dbReference type="Proteomes" id="UP000030710"/>
    </source>
</evidence>
<protein>
    <submittedName>
        <fullName evidence="1">Uncharacterized protein</fullName>
    </submittedName>
</protein>
<reference evidence="1 2" key="1">
    <citation type="journal article" date="2013" name="PLoS ONE">
        <title>Assembly-driven community genomics of a hypersaline microbial ecosystem.</title>
        <authorList>
            <person name="Podell S."/>
            <person name="Ugalde J.A."/>
            <person name="Narasingarao P."/>
            <person name="Banfield J.F."/>
            <person name="Heidelberg K.B."/>
            <person name="Allen E.E."/>
        </authorList>
    </citation>
    <scope>NUCLEOTIDE SEQUENCE [LARGE SCALE GENOMIC DNA]</scope>
    <source>
        <strain evidence="2">J07HQW2</strain>
    </source>
</reference>
<dbReference type="Proteomes" id="UP000030710">
    <property type="component" value="Unassembled WGS sequence"/>
</dbReference>
<dbReference type="HOGENOM" id="CLU_1933226_0_0_2"/>
<dbReference type="EMBL" id="KE356561">
    <property type="protein sequence ID" value="ERG93642.1"/>
    <property type="molecule type" value="Genomic_DNA"/>
</dbReference>
<evidence type="ECO:0000313" key="1">
    <source>
        <dbReference type="EMBL" id="ERG93642.1"/>
    </source>
</evidence>
<organism evidence="1 2">
    <name type="scientific">Haloquadratum walsbyi J07HQW2</name>
    <dbReference type="NCBI Taxonomy" id="1238425"/>
    <lineage>
        <taxon>Archaea</taxon>
        <taxon>Methanobacteriati</taxon>
        <taxon>Methanobacteriota</taxon>
        <taxon>Stenosarchaea group</taxon>
        <taxon>Halobacteria</taxon>
        <taxon>Halobacteriales</taxon>
        <taxon>Haloferacaceae</taxon>
        <taxon>Haloquadratum</taxon>
    </lineage>
</organism>
<dbReference type="AlphaFoldDB" id="U1PIZ8"/>
<proteinExistence type="predicted"/>
<name>U1PIZ8_9EURY</name>
<gene>
    <name evidence="1" type="ORF">J07HQW2_00075</name>
</gene>
<sequence>MTETEHALERAFQDTVRGHGIKSKNIPNLEITETGLRIGDHFDIEAYRESFTGDIKDIDRTIHETYAPYWLYLAGIPEIEVSELDRDSPMREIDITVDISVDGSDVLLNTSYQQQLGCVVGDAVARRMQK</sequence>